<dbReference type="AlphaFoldDB" id="A0AAF0IZE0"/>
<dbReference type="EMBL" id="CP119901">
    <property type="protein sequence ID" value="WFD22403.1"/>
    <property type="molecule type" value="Genomic_DNA"/>
</dbReference>
<feature type="compositionally biased region" description="Low complexity" evidence="1">
    <location>
        <begin position="16"/>
        <end position="26"/>
    </location>
</feature>
<proteinExistence type="predicted"/>
<dbReference type="Proteomes" id="UP001214415">
    <property type="component" value="Chromosome 2"/>
</dbReference>
<feature type="compositionally biased region" description="Basic residues" evidence="1">
    <location>
        <begin position="1"/>
        <end position="14"/>
    </location>
</feature>
<name>A0AAF0IZE0_9BASI</name>
<keyword evidence="3" id="KW-1185">Reference proteome</keyword>
<protein>
    <submittedName>
        <fullName evidence="2">Uncharacterized protein</fullName>
    </submittedName>
</protein>
<accession>A0AAF0IZE0</accession>
<evidence type="ECO:0000313" key="2">
    <source>
        <dbReference type="EMBL" id="WFD22403.1"/>
    </source>
</evidence>
<feature type="region of interest" description="Disordered" evidence="1">
    <location>
        <begin position="1"/>
        <end position="26"/>
    </location>
</feature>
<evidence type="ECO:0000256" key="1">
    <source>
        <dbReference type="SAM" id="MobiDB-lite"/>
    </source>
</evidence>
<gene>
    <name evidence="2" type="ORF">MEQU1_001073</name>
</gene>
<organism evidence="2 3">
    <name type="scientific">Malassezia equina</name>
    <dbReference type="NCBI Taxonomy" id="1381935"/>
    <lineage>
        <taxon>Eukaryota</taxon>
        <taxon>Fungi</taxon>
        <taxon>Dikarya</taxon>
        <taxon>Basidiomycota</taxon>
        <taxon>Ustilaginomycotina</taxon>
        <taxon>Malasseziomycetes</taxon>
        <taxon>Malasseziales</taxon>
        <taxon>Malasseziaceae</taxon>
        <taxon>Malassezia</taxon>
    </lineage>
</organism>
<sequence length="131" mass="14803">MPPRHTKVVPRHSRAPTESRPSTSPSSRLKWLLGLLAITTILLMAQQLYRFGRYASMPEHAPSFAAMAPAVVEDEGHLPVQFDEDGELDIGTMERMLDILYKRPTEMEGYEALDTAPGSYRFRKQADQESL</sequence>
<evidence type="ECO:0000313" key="3">
    <source>
        <dbReference type="Proteomes" id="UP001214415"/>
    </source>
</evidence>
<reference evidence="2" key="1">
    <citation type="submission" date="2023-03" db="EMBL/GenBank/DDBJ databases">
        <title>Mating type loci evolution in Malassezia.</title>
        <authorList>
            <person name="Coelho M.A."/>
        </authorList>
    </citation>
    <scope>NUCLEOTIDE SEQUENCE</scope>
    <source>
        <strain evidence="2">CBS 12830</strain>
    </source>
</reference>